<name>A0ABD2N3G6_9CUCU</name>
<keyword evidence="2" id="KW-1185">Reference proteome</keyword>
<evidence type="ECO:0000313" key="2">
    <source>
        <dbReference type="Proteomes" id="UP001516400"/>
    </source>
</evidence>
<dbReference type="AlphaFoldDB" id="A0ABD2N3G6"/>
<proteinExistence type="predicted"/>
<dbReference type="EMBL" id="JABFTP020000062">
    <property type="protein sequence ID" value="KAL3273107.1"/>
    <property type="molecule type" value="Genomic_DNA"/>
</dbReference>
<gene>
    <name evidence="1" type="ORF">HHI36_014561</name>
</gene>
<accession>A0ABD2N3G6</accession>
<organism evidence="1 2">
    <name type="scientific">Cryptolaemus montrouzieri</name>
    <dbReference type="NCBI Taxonomy" id="559131"/>
    <lineage>
        <taxon>Eukaryota</taxon>
        <taxon>Metazoa</taxon>
        <taxon>Ecdysozoa</taxon>
        <taxon>Arthropoda</taxon>
        <taxon>Hexapoda</taxon>
        <taxon>Insecta</taxon>
        <taxon>Pterygota</taxon>
        <taxon>Neoptera</taxon>
        <taxon>Endopterygota</taxon>
        <taxon>Coleoptera</taxon>
        <taxon>Polyphaga</taxon>
        <taxon>Cucujiformia</taxon>
        <taxon>Coccinelloidea</taxon>
        <taxon>Coccinellidae</taxon>
        <taxon>Scymninae</taxon>
        <taxon>Scymnini</taxon>
        <taxon>Cryptolaemus</taxon>
    </lineage>
</organism>
<reference evidence="1 2" key="1">
    <citation type="journal article" date="2021" name="BMC Biol.">
        <title>Horizontally acquired antibacterial genes associated with adaptive radiation of ladybird beetles.</title>
        <authorList>
            <person name="Li H.S."/>
            <person name="Tang X.F."/>
            <person name="Huang Y.H."/>
            <person name="Xu Z.Y."/>
            <person name="Chen M.L."/>
            <person name="Du X.Y."/>
            <person name="Qiu B.Y."/>
            <person name="Chen P.T."/>
            <person name="Zhang W."/>
            <person name="Slipinski A."/>
            <person name="Escalona H.E."/>
            <person name="Waterhouse R.M."/>
            <person name="Zwick A."/>
            <person name="Pang H."/>
        </authorList>
    </citation>
    <scope>NUCLEOTIDE SEQUENCE [LARGE SCALE GENOMIC DNA]</scope>
    <source>
        <strain evidence="1">SYSU2018</strain>
    </source>
</reference>
<evidence type="ECO:0000313" key="1">
    <source>
        <dbReference type="EMBL" id="KAL3273107.1"/>
    </source>
</evidence>
<comment type="caution">
    <text evidence="1">The sequence shown here is derived from an EMBL/GenBank/DDBJ whole genome shotgun (WGS) entry which is preliminary data.</text>
</comment>
<protein>
    <submittedName>
        <fullName evidence="1">Uncharacterized protein</fullName>
    </submittedName>
</protein>
<sequence>MEKRRLNESLCLFCNTKNNLVQKLKPQSFINIHKAADRRKDHISEKIKNNIHFTEQNCTWHRTCMASYISEEKIRRRVLALHKQENIPISTLSAVKANVSSTQSVRKSSRAALTFEKDSKCLICGKQTKYKNKILYFCLEIFAAEQILNTARKKQDDVFTKISTCVHSVDLFLQEDCELYVSGGFDDLTKCF</sequence>
<dbReference type="Proteomes" id="UP001516400">
    <property type="component" value="Unassembled WGS sequence"/>
</dbReference>